<keyword evidence="9" id="KW-0456">Lyase</keyword>
<keyword evidence="6" id="KW-0028">Amino-acid biosynthesis</keyword>
<dbReference type="GO" id="GO:0004795">
    <property type="term" value="F:threonine synthase activity"/>
    <property type="evidence" value="ECO:0007669"/>
    <property type="project" value="UniProtKB-EC"/>
</dbReference>
<dbReference type="PANTHER" id="PTHR48078:SF6">
    <property type="entry name" value="L-THREONINE DEHYDRATASE CATABOLIC TDCB"/>
    <property type="match status" value="1"/>
</dbReference>
<dbReference type="GO" id="GO:0003941">
    <property type="term" value="F:L-serine ammonia-lyase activity"/>
    <property type="evidence" value="ECO:0007669"/>
    <property type="project" value="TreeGrafter"/>
</dbReference>
<dbReference type="InterPro" id="IPR000634">
    <property type="entry name" value="Ser/Thr_deHydtase_PyrdxlP-BS"/>
</dbReference>
<dbReference type="EMBL" id="UINC01000895">
    <property type="protein sequence ID" value="SUZ62897.1"/>
    <property type="molecule type" value="Genomic_DNA"/>
</dbReference>
<evidence type="ECO:0000256" key="2">
    <source>
        <dbReference type="ARBA" id="ARBA00004979"/>
    </source>
</evidence>
<evidence type="ECO:0000256" key="6">
    <source>
        <dbReference type="ARBA" id="ARBA00022605"/>
    </source>
</evidence>
<evidence type="ECO:0000313" key="12">
    <source>
        <dbReference type="EMBL" id="SUZ62897.1"/>
    </source>
</evidence>
<dbReference type="GO" id="GO:0009097">
    <property type="term" value="P:isoleucine biosynthetic process"/>
    <property type="evidence" value="ECO:0007669"/>
    <property type="project" value="TreeGrafter"/>
</dbReference>
<gene>
    <name evidence="12" type="ORF">METZ01_LOCUS15751</name>
</gene>
<dbReference type="PROSITE" id="PS00165">
    <property type="entry name" value="DEHYDRATASE_SER_THR"/>
    <property type="match status" value="1"/>
</dbReference>
<reference evidence="12" key="1">
    <citation type="submission" date="2018-05" db="EMBL/GenBank/DDBJ databases">
        <authorList>
            <person name="Lanie J.A."/>
            <person name="Ng W.-L."/>
            <person name="Kazmierczak K.M."/>
            <person name="Andrzejewski T.M."/>
            <person name="Davidsen T.M."/>
            <person name="Wayne K.J."/>
            <person name="Tettelin H."/>
            <person name="Glass J.I."/>
            <person name="Rusch D."/>
            <person name="Podicherti R."/>
            <person name="Tsui H.-C.T."/>
            <person name="Winkler M.E."/>
        </authorList>
    </citation>
    <scope>NUCLEOTIDE SEQUENCE</scope>
</reference>
<evidence type="ECO:0000256" key="9">
    <source>
        <dbReference type="ARBA" id="ARBA00023239"/>
    </source>
</evidence>
<evidence type="ECO:0000256" key="5">
    <source>
        <dbReference type="ARBA" id="ARBA00018679"/>
    </source>
</evidence>
<proteinExistence type="inferred from homology"/>
<dbReference type="SUPFAM" id="SSF53686">
    <property type="entry name" value="Tryptophan synthase beta subunit-like PLP-dependent enzymes"/>
    <property type="match status" value="1"/>
</dbReference>
<dbReference type="GO" id="GO:0030170">
    <property type="term" value="F:pyridoxal phosphate binding"/>
    <property type="evidence" value="ECO:0007669"/>
    <property type="project" value="InterPro"/>
</dbReference>
<evidence type="ECO:0000256" key="8">
    <source>
        <dbReference type="ARBA" id="ARBA00022898"/>
    </source>
</evidence>
<protein>
    <recommendedName>
        <fullName evidence="5">Threonine synthase</fullName>
        <ecNumber evidence="4">4.2.3.1</ecNumber>
    </recommendedName>
</protein>
<evidence type="ECO:0000256" key="7">
    <source>
        <dbReference type="ARBA" id="ARBA00022697"/>
    </source>
</evidence>
<dbReference type="FunFam" id="3.40.50.1100:FF:000014">
    <property type="entry name" value="Threonine synthase"/>
    <property type="match status" value="1"/>
</dbReference>
<evidence type="ECO:0000259" key="11">
    <source>
        <dbReference type="Pfam" id="PF00291"/>
    </source>
</evidence>
<comment type="catalytic activity">
    <reaction evidence="10">
        <text>O-phospho-L-homoserine + H2O = L-threonine + phosphate</text>
        <dbReference type="Rhea" id="RHEA:10840"/>
        <dbReference type="ChEBI" id="CHEBI:15377"/>
        <dbReference type="ChEBI" id="CHEBI:43474"/>
        <dbReference type="ChEBI" id="CHEBI:57590"/>
        <dbReference type="ChEBI" id="CHEBI:57926"/>
        <dbReference type="EC" id="4.2.3.1"/>
    </reaction>
</comment>
<keyword evidence="7" id="KW-0791">Threonine biosynthesis</keyword>
<dbReference type="GO" id="GO:0006565">
    <property type="term" value="P:L-serine catabolic process"/>
    <property type="evidence" value="ECO:0007669"/>
    <property type="project" value="TreeGrafter"/>
</dbReference>
<evidence type="ECO:0000256" key="1">
    <source>
        <dbReference type="ARBA" id="ARBA00001933"/>
    </source>
</evidence>
<dbReference type="GO" id="GO:0009088">
    <property type="term" value="P:threonine biosynthetic process"/>
    <property type="evidence" value="ECO:0007669"/>
    <property type="project" value="UniProtKB-UniPathway"/>
</dbReference>
<dbReference type="PIRSF" id="PIRSF038945">
    <property type="entry name" value="Thr_synthase"/>
    <property type="match status" value="1"/>
</dbReference>
<keyword evidence="8" id="KW-0663">Pyridoxal phosphate</keyword>
<dbReference type="InterPro" id="IPR036052">
    <property type="entry name" value="TrpB-like_PALP_sf"/>
</dbReference>
<feature type="domain" description="Tryptophan synthase beta chain-like PALP" evidence="11">
    <location>
        <begin position="2"/>
        <end position="287"/>
    </location>
</feature>
<dbReference type="InterPro" id="IPR004450">
    <property type="entry name" value="Thr_synthase-like"/>
</dbReference>
<comment type="cofactor">
    <cofactor evidence="1">
        <name>pyridoxal 5'-phosphate</name>
        <dbReference type="ChEBI" id="CHEBI:597326"/>
    </cofactor>
</comment>
<evidence type="ECO:0000256" key="4">
    <source>
        <dbReference type="ARBA" id="ARBA00013028"/>
    </source>
</evidence>
<dbReference type="EC" id="4.2.3.1" evidence="4"/>
<dbReference type="UniPathway" id="UPA00050">
    <property type="reaction ID" value="UER00065"/>
</dbReference>
<dbReference type="GO" id="GO:0004794">
    <property type="term" value="F:threonine deaminase activity"/>
    <property type="evidence" value="ECO:0007669"/>
    <property type="project" value="TreeGrafter"/>
</dbReference>
<evidence type="ECO:0000256" key="10">
    <source>
        <dbReference type="ARBA" id="ARBA00049144"/>
    </source>
</evidence>
<organism evidence="12">
    <name type="scientific">marine metagenome</name>
    <dbReference type="NCBI Taxonomy" id="408172"/>
    <lineage>
        <taxon>unclassified sequences</taxon>
        <taxon>metagenomes</taxon>
        <taxon>ecological metagenomes</taxon>
    </lineage>
</organism>
<sequence>MVHLPAVSDRKRNIHVYAKCEGLNPTGSFKDRGMTVALSMASHSGSKAVICASTGNTSASAAAYAARAGVQAFVVIPAGKIALGKLAQAMMHGAKVVQIGGNFDDAMEIVKRIPEEAEVTLVNSVNPFRLQGQKTAAFEVVDELGSAPDYHFLPVGNAGNISAYWMGYVEYVDAGITDAKPRMVGCQAAGAAPFLVGAPIEEPETIATAIRIGNPQSWNLANTAVIESNGWFRGSDDEQILLAQKMLADRCGIFCEPASAVAIAGFCDEMEKGNIQDDSVVVCTLTGHGLKDPDIAIGQSPEPITIPKGGEGLRDLILSSID</sequence>
<comment type="similarity">
    <text evidence="3">Belongs to the threonine synthase family.</text>
</comment>
<dbReference type="InterPro" id="IPR050147">
    <property type="entry name" value="Ser/Thr_Dehydratase"/>
</dbReference>
<dbReference type="InterPro" id="IPR026260">
    <property type="entry name" value="Thr_Synthase_bac/arc"/>
</dbReference>
<dbReference type="CDD" id="cd01563">
    <property type="entry name" value="Thr-synth_1"/>
    <property type="match status" value="1"/>
</dbReference>
<accession>A0A381P957</accession>
<dbReference type="NCBIfam" id="TIGR00260">
    <property type="entry name" value="thrC"/>
    <property type="match status" value="1"/>
</dbReference>
<dbReference type="Pfam" id="PF00291">
    <property type="entry name" value="PALP"/>
    <property type="match status" value="1"/>
</dbReference>
<evidence type="ECO:0000256" key="3">
    <source>
        <dbReference type="ARBA" id="ARBA00005517"/>
    </source>
</evidence>
<dbReference type="AlphaFoldDB" id="A0A381P957"/>
<dbReference type="GO" id="GO:0006567">
    <property type="term" value="P:L-threonine catabolic process"/>
    <property type="evidence" value="ECO:0007669"/>
    <property type="project" value="TreeGrafter"/>
</dbReference>
<dbReference type="InterPro" id="IPR001926">
    <property type="entry name" value="TrpB-like_PALP"/>
</dbReference>
<name>A0A381P957_9ZZZZ</name>
<dbReference type="Gene3D" id="3.40.50.1100">
    <property type="match status" value="2"/>
</dbReference>
<dbReference type="PANTHER" id="PTHR48078">
    <property type="entry name" value="THREONINE DEHYDRATASE, MITOCHONDRIAL-RELATED"/>
    <property type="match status" value="1"/>
</dbReference>
<comment type="pathway">
    <text evidence="2">Amino-acid biosynthesis; L-threonine biosynthesis; L-threonine from L-aspartate: step 5/5.</text>
</comment>